<sequence>MEIKLDFRNIMEDVMGSEHGISEKDIDNIKEKIFKAHKIIL</sequence>
<feature type="non-terminal residue" evidence="1">
    <location>
        <position position="41"/>
    </location>
</feature>
<accession>X1R0L7</accession>
<organism evidence="1">
    <name type="scientific">marine sediment metagenome</name>
    <dbReference type="NCBI Taxonomy" id="412755"/>
    <lineage>
        <taxon>unclassified sequences</taxon>
        <taxon>metagenomes</taxon>
        <taxon>ecological metagenomes</taxon>
    </lineage>
</organism>
<protein>
    <submittedName>
        <fullName evidence="1">Uncharacterized protein</fullName>
    </submittedName>
</protein>
<reference evidence="1" key="1">
    <citation type="journal article" date="2014" name="Front. Microbiol.">
        <title>High frequency of phylogenetically diverse reductive dehalogenase-homologous genes in deep subseafloor sedimentary metagenomes.</title>
        <authorList>
            <person name="Kawai M."/>
            <person name="Futagami T."/>
            <person name="Toyoda A."/>
            <person name="Takaki Y."/>
            <person name="Nishi S."/>
            <person name="Hori S."/>
            <person name="Arai W."/>
            <person name="Tsubouchi T."/>
            <person name="Morono Y."/>
            <person name="Uchiyama I."/>
            <person name="Ito T."/>
            <person name="Fujiyama A."/>
            <person name="Inagaki F."/>
            <person name="Takami H."/>
        </authorList>
    </citation>
    <scope>NUCLEOTIDE SEQUENCE</scope>
    <source>
        <strain evidence="1">Expedition CK06-06</strain>
    </source>
</reference>
<proteinExistence type="predicted"/>
<name>X1R0L7_9ZZZZ</name>
<comment type="caution">
    <text evidence="1">The sequence shown here is derived from an EMBL/GenBank/DDBJ whole genome shotgun (WGS) entry which is preliminary data.</text>
</comment>
<gene>
    <name evidence="1" type="ORF">S06H3_63974</name>
</gene>
<dbReference type="EMBL" id="BARV01042585">
    <property type="protein sequence ID" value="GAI49084.1"/>
    <property type="molecule type" value="Genomic_DNA"/>
</dbReference>
<evidence type="ECO:0000313" key="1">
    <source>
        <dbReference type="EMBL" id="GAI49084.1"/>
    </source>
</evidence>
<dbReference type="AlphaFoldDB" id="X1R0L7"/>